<evidence type="ECO:0000256" key="6">
    <source>
        <dbReference type="ARBA" id="ARBA00022729"/>
    </source>
</evidence>
<keyword evidence="7" id="KW-0677">Repeat</keyword>
<dbReference type="GO" id="GO:0005886">
    <property type="term" value="C:plasma membrane"/>
    <property type="evidence" value="ECO:0007669"/>
    <property type="project" value="UniProtKB-SubCell"/>
</dbReference>
<evidence type="ECO:0000256" key="1">
    <source>
        <dbReference type="ARBA" id="ARBA00004236"/>
    </source>
</evidence>
<comment type="similarity">
    <text evidence="2">Belongs to the RLP family.</text>
</comment>
<comment type="subcellular location">
    <subcellularLocation>
        <location evidence="1">Cell membrane</location>
    </subcellularLocation>
    <subcellularLocation>
        <location evidence="10">Endomembrane system</location>
        <topology evidence="10">Single-pass membrane protein</topology>
    </subcellularLocation>
</comment>
<keyword evidence="5" id="KW-0812">Transmembrane</keyword>
<dbReference type="PANTHER" id="PTHR48062">
    <property type="entry name" value="RECEPTOR-LIKE PROTEIN 14"/>
    <property type="match status" value="1"/>
</dbReference>
<evidence type="ECO:0000313" key="13">
    <source>
        <dbReference type="Proteomes" id="UP000751190"/>
    </source>
</evidence>
<evidence type="ECO:0000256" key="11">
    <source>
        <dbReference type="SAM" id="SignalP"/>
    </source>
</evidence>
<dbReference type="Gene3D" id="3.80.10.10">
    <property type="entry name" value="Ribonuclease Inhibitor"/>
    <property type="match status" value="1"/>
</dbReference>
<dbReference type="AlphaFoldDB" id="A0A8J6CIJ6"/>
<dbReference type="GO" id="GO:0012505">
    <property type="term" value="C:endomembrane system"/>
    <property type="evidence" value="ECO:0007669"/>
    <property type="project" value="UniProtKB-SubCell"/>
</dbReference>
<dbReference type="InterPro" id="IPR001611">
    <property type="entry name" value="Leu-rich_rpt"/>
</dbReference>
<feature type="chain" id="PRO_5035276111" evidence="11">
    <location>
        <begin position="31"/>
        <end position="191"/>
    </location>
</feature>
<evidence type="ECO:0000313" key="12">
    <source>
        <dbReference type="EMBL" id="KAG8468893.1"/>
    </source>
</evidence>
<comment type="caution">
    <text evidence="12">The sequence shown here is derived from an EMBL/GenBank/DDBJ whole genome shotgun (WGS) entry which is preliminary data.</text>
</comment>
<dbReference type="EMBL" id="JAGTXO010000003">
    <property type="protein sequence ID" value="KAG8468893.1"/>
    <property type="molecule type" value="Genomic_DNA"/>
</dbReference>
<evidence type="ECO:0000256" key="5">
    <source>
        <dbReference type="ARBA" id="ARBA00022692"/>
    </source>
</evidence>
<proteinExistence type="inferred from homology"/>
<dbReference type="InterPro" id="IPR032675">
    <property type="entry name" value="LRR_dom_sf"/>
</dbReference>
<dbReference type="SUPFAM" id="SSF52058">
    <property type="entry name" value="L domain-like"/>
    <property type="match status" value="1"/>
</dbReference>
<evidence type="ECO:0000256" key="2">
    <source>
        <dbReference type="ARBA" id="ARBA00009592"/>
    </source>
</evidence>
<dbReference type="InterPro" id="IPR051502">
    <property type="entry name" value="RLP_Defense_Trigger"/>
</dbReference>
<accession>A0A8J6CIJ6</accession>
<evidence type="ECO:0000256" key="7">
    <source>
        <dbReference type="ARBA" id="ARBA00022737"/>
    </source>
</evidence>
<evidence type="ECO:0000256" key="4">
    <source>
        <dbReference type="ARBA" id="ARBA00022614"/>
    </source>
</evidence>
<keyword evidence="4" id="KW-0433">Leucine-rich repeat</keyword>
<keyword evidence="13" id="KW-1185">Reference proteome</keyword>
<keyword evidence="6 11" id="KW-0732">Signal</keyword>
<keyword evidence="3" id="KW-1003">Cell membrane</keyword>
<evidence type="ECO:0000256" key="10">
    <source>
        <dbReference type="ARBA" id="ARBA00037847"/>
    </source>
</evidence>
<dbReference type="Proteomes" id="UP000751190">
    <property type="component" value="Unassembled WGS sequence"/>
</dbReference>
<dbReference type="PANTHER" id="PTHR48062:SF52">
    <property type="entry name" value="RECEPTOR-LIKE PROTEIN 8-RELATED"/>
    <property type="match status" value="1"/>
</dbReference>
<gene>
    <name evidence="12" type="ORF">KFE25_007411</name>
</gene>
<organism evidence="12 13">
    <name type="scientific">Diacronema lutheri</name>
    <name type="common">Unicellular marine alga</name>
    <name type="synonym">Monochrysis lutheri</name>
    <dbReference type="NCBI Taxonomy" id="2081491"/>
    <lineage>
        <taxon>Eukaryota</taxon>
        <taxon>Haptista</taxon>
        <taxon>Haptophyta</taxon>
        <taxon>Pavlovophyceae</taxon>
        <taxon>Pavlovales</taxon>
        <taxon>Pavlovaceae</taxon>
        <taxon>Diacronema</taxon>
    </lineage>
</organism>
<dbReference type="Pfam" id="PF00560">
    <property type="entry name" value="LRR_1"/>
    <property type="match status" value="1"/>
</dbReference>
<protein>
    <submittedName>
        <fullName evidence="12">Uncharacterized protein</fullName>
    </submittedName>
</protein>
<evidence type="ECO:0000256" key="9">
    <source>
        <dbReference type="ARBA" id="ARBA00023136"/>
    </source>
</evidence>
<evidence type="ECO:0000256" key="8">
    <source>
        <dbReference type="ARBA" id="ARBA00022989"/>
    </source>
</evidence>
<feature type="signal peptide" evidence="11">
    <location>
        <begin position="1"/>
        <end position="30"/>
    </location>
</feature>
<keyword evidence="9" id="KW-0472">Membrane</keyword>
<sequence length="191" mass="20217">MPRGRRVGARAVLGGLLLAAAASRANVTVAEHGEYVACFNATVEAELPNATSPACKVLTLDHQALVGPIPTEIGLLRGLTSLDLTYNALTGTIPTEIGALPAIVQLKLEGNQLSGRIPYCVFHCAAAAQIEVVSLFDNQLTGAIPTEVGLLTQLKQFWSFGNRMNCTLPTEVAVLSPSLFDTDDCDEVQDQ</sequence>
<dbReference type="OrthoDB" id="2105857at2759"/>
<evidence type="ECO:0000256" key="3">
    <source>
        <dbReference type="ARBA" id="ARBA00022475"/>
    </source>
</evidence>
<reference evidence="12" key="1">
    <citation type="submission" date="2021-05" db="EMBL/GenBank/DDBJ databases">
        <title>The genome of the haptophyte Pavlova lutheri (Diacronema luteri, Pavlovales) - a model for lipid biosynthesis in eukaryotic algae.</title>
        <authorList>
            <person name="Hulatt C.J."/>
            <person name="Posewitz M.C."/>
        </authorList>
    </citation>
    <scope>NUCLEOTIDE SEQUENCE</scope>
    <source>
        <strain evidence="12">NIVA-4/92</strain>
    </source>
</reference>
<name>A0A8J6CIJ6_DIALT</name>
<keyword evidence="8" id="KW-1133">Transmembrane helix</keyword>